<evidence type="ECO:0000313" key="7">
    <source>
        <dbReference type="EMBL" id="KAH0856273.1"/>
    </source>
</evidence>
<protein>
    <recommendedName>
        <fullName evidence="6">CRC domain-containing protein</fullName>
    </recommendedName>
</protein>
<dbReference type="PANTHER" id="PTHR47381">
    <property type="entry name" value="ALPHA/BETA-HYDROLASES SUPERFAMILY PROTEIN"/>
    <property type="match status" value="1"/>
</dbReference>
<dbReference type="PROSITE" id="PS51634">
    <property type="entry name" value="CRC"/>
    <property type="match status" value="1"/>
</dbReference>
<evidence type="ECO:0000313" key="8">
    <source>
        <dbReference type="Proteomes" id="UP000824890"/>
    </source>
</evidence>
<feature type="region of interest" description="Disordered" evidence="5">
    <location>
        <begin position="732"/>
        <end position="770"/>
    </location>
</feature>
<organism evidence="7 8">
    <name type="scientific">Brassica napus</name>
    <name type="common">Rape</name>
    <dbReference type="NCBI Taxonomy" id="3708"/>
    <lineage>
        <taxon>Eukaryota</taxon>
        <taxon>Viridiplantae</taxon>
        <taxon>Streptophyta</taxon>
        <taxon>Embryophyta</taxon>
        <taxon>Tracheophyta</taxon>
        <taxon>Spermatophyta</taxon>
        <taxon>Magnoliopsida</taxon>
        <taxon>eudicotyledons</taxon>
        <taxon>Gunneridae</taxon>
        <taxon>Pentapetalae</taxon>
        <taxon>rosids</taxon>
        <taxon>malvids</taxon>
        <taxon>Brassicales</taxon>
        <taxon>Brassicaceae</taxon>
        <taxon>Brassiceae</taxon>
        <taxon>Brassica</taxon>
    </lineage>
</organism>
<evidence type="ECO:0000259" key="6">
    <source>
        <dbReference type="PROSITE" id="PS51634"/>
    </source>
</evidence>
<dbReference type="InterPro" id="IPR000073">
    <property type="entry name" value="AB_hydrolase_1"/>
</dbReference>
<gene>
    <name evidence="7" type="ORF">HID58_084534</name>
</gene>
<dbReference type="SUPFAM" id="SSF53474">
    <property type="entry name" value="alpha/beta-Hydrolases"/>
    <property type="match status" value="1"/>
</dbReference>
<dbReference type="Pfam" id="PF12697">
    <property type="entry name" value="Abhydrolase_6"/>
    <property type="match status" value="1"/>
</dbReference>
<keyword evidence="4" id="KW-0539">Nucleus</keyword>
<keyword evidence="8" id="KW-1185">Reference proteome</keyword>
<reference evidence="7 8" key="1">
    <citation type="submission" date="2021-05" db="EMBL/GenBank/DDBJ databases">
        <title>Genome Assembly of Synthetic Allotetraploid Brassica napus Reveals Homoeologous Exchanges between Subgenomes.</title>
        <authorList>
            <person name="Davis J.T."/>
        </authorList>
    </citation>
    <scope>NUCLEOTIDE SEQUENCE [LARGE SCALE GENOMIC DNA]</scope>
    <source>
        <strain evidence="8">cv. Da-Ae</strain>
        <tissue evidence="7">Seedling</tissue>
    </source>
</reference>
<evidence type="ECO:0000256" key="5">
    <source>
        <dbReference type="SAM" id="MobiDB-lite"/>
    </source>
</evidence>
<evidence type="ECO:0000256" key="4">
    <source>
        <dbReference type="ARBA" id="ARBA00023242"/>
    </source>
</evidence>
<evidence type="ECO:0000256" key="3">
    <source>
        <dbReference type="ARBA" id="ARBA00022473"/>
    </source>
</evidence>
<feature type="compositionally biased region" description="Basic and acidic residues" evidence="5">
    <location>
        <begin position="320"/>
        <end position="330"/>
    </location>
</feature>
<feature type="compositionally biased region" description="Basic and acidic residues" evidence="5">
    <location>
        <begin position="737"/>
        <end position="746"/>
    </location>
</feature>
<feature type="non-terminal residue" evidence="7">
    <location>
        <position position="1"/>
    </location>
</feature>
<dbReference type="EMBL" id="JAGKQM010000019">
    <property type="protein sequence ID" value="KAH0856273.1"/>
    <property type="molecule type" value="Genomic_DNA"/>
</dbReference>
<sequence>VESRRVLGSGGGVHQTTPTSHGEAARLELTELKQSTQIKIQNHQGRTRAVIREGALKHGTDQSRSKTRRGMRTCQFIPRFTEEVERDSGARVRAGIMSEKTCKTQGIKGSVKFPRKLSTFFTEDPNLKAKMDMYLEITEEQRDVGKMELIEISQKSEPRPFLWWRFARRETAREREDQGVRLSARGFIEVGQDRALTKLVEICEHSLGFDKTDEPEAMLMLSRTIQEGCYIADSNKYSDQGERRRRSRRTQRRKKKSSPAESSSEISLSPLIFFTVDNSDQDLGSPRNQLARRLDFSVSAAAEMDCEKNHPPHSLLDSNSSREDHKKEDLLPPPPPSGSEEQVVKSLKPPVRSELSTPPQRPPLNGFDHESAKCRVSKQEPLTPSKQKHCNCKNSKCLKLYCECFASGSYCNGCNCLNCQNNLENETARQEAITGTLERNPDAFKPKIAGSPLGTNDLQEDVRQLLILGKHSKGCHCKKSGCLKKYCECYQANVLCSENCKCQDCKNFEGSQERNALLYGPETYTQQQQTTNAALNRAVATSGYLNPLESRKRKSKEASHSAGGSSAFPHLIRNGDTSLFSVPNNRVVSGFTSCSYRSSLSNSIQPRHVKDLCALLVTRSVDVANKRRKNEKDSSLDPALIDANETNDSPDCVLDSTRMDEKPLSPATRALMCDDEDVIISEKETSAARVKTSQEKEDADTSSESFVEQERQILSSFRDFLIQFSNRGNIKGMNIKTKTDQSRKEPPEDEEQRNQHSGLGDHDGRADHGEDEATRTDITWFWWLRINTGFVPLRRSLSHNGDAEDELNREDRLRISMFQIYNRNKEIIKTQYGICYPPITRAMETPSNEAVGFRSEFLRVLRSRRSPEVPLVAECTKPVEDPVFQNDVPSTEALESCPKKNINNLKEMLKEENLHLHTEAAEQGRLPLLILSLKENSEERRPAIVFMHGTNTNKEWLRPWLEAYASRGYVAIGLDSRYHGERAGTKTAYRDALISSWKNGDTMPFIFDTVWDLIKLAEYLTQREDIDPKRIGITGISLGGMHAWFAAAADTRYSVTVPLIGVQGFRWAIDNDEWEARVNSIKPLFEEARIDMGKSEIDKEVVEKVWNRIAPGLASQFDSPYSLPVTAPRPLYLLNGAKDPRCPLGGLVVPLERAQKAYEETASPGNFKFVAEDGVGHEVTSFMIKETSDWFDKFLKQGNITSY</sequence>
<feature type="region of interest" description="Disordered" evidence="5">
    <location>
        <begin position="627"/>
        <end position="648"/>
    </location>
</feature>
<dbReference type="InterPro" id="IPR033467">
    <property type="entry name" value="Tesmin/TSO1-like_CXC"/>
</dbReference>
<dbReference type="InterPro" id="IPR005172">
    <property type="entry name" value="CRC"/>
</dbReference>
<comment type="similarity">
    <text evidence="2">Belongs to the lin-54 family.</text>
</comment>
<name>A0ABQ7XME8_BRANA</name>
<proteinExistence type="inferred from homology"/>
<feature type="region of interest" description="Disordered" evidence="5">
    <location>
        <begin position="236"/>
        <end position="264"/>
    </location>
</feature>
<feature type="compositionally biased region" description="Basic and acidic residues" evidence="5">
    <location>
        <begin position="684"/>
        <end position="696"/>
    </location>
</feature>
<evidence type="ECO:0000256" key="2">
    <source>
        <dbReference type="ARBA" id="ARBA00007267"/>
    </source>
</evidence>
<comment type="subcellular location">
    <subcellularLocation>
        <location evidence="1">Nucleus</location>
    </subcellularLocation>
</comment>
<feature type="region of interest" description="Disordered" evidence="5">
    <location>
        <begin position="1"/>
        <end position="24"/>
    </location>
</feature>
<feature type="compositionally biased region" description="Basic residues" evidence="5">
    <location>
        <begin position="243"/>
        <end position="257"/>
    </location>
</feature>
<feature type="region of interest" description="Disordered" evidence="5">
    <location>
        <begin position="684"/>
        <end position="707"/>
    </location>
</feature>
<dbReference type="PANTHER" id="PTHR47381:SF3">
    <property type="entry name" value="ALPHA_BETA-HYDROLASES SUPERFAMILY PROTEIN"/>
    <property type="match status" value="1"/>
</dbReference>
<dbReference type="Proteomes" id="UP000824890">
    <property type="component" value="Unassembled WGS sequence"/>
</dbReference>
<accession>A0ABQ7XME8</accession>
<comment type="caution">
    <text evidence="7">The sequence shown here is derived from an EMBL/GenBank/DDBJ whole genome shotgun (WGS) entry which is preliminary data.</text>
</comment>
<feature type="compositionally biased region" description="Basic and acidic residues" evidence="5">
    <location>
        <begin position="759"/>
        <end position="770"/>
    </location>
</feature>
<dbReference type="Pfam" id="PF03638">
    <property type="entry name" value="TCR"/>
    <property type="match status" value="2"/>
</dbReference>
<dbReference type="InterPro" id="IPR029058">
    <property type="entry name" value="AB_hydrolase_fold"/>
</dbReference>
<keyword evidence="3" id="KW-0217">Developmental protein</keyword>
<feature type="domain" description="CRC" evidence="6">
    <location>
        <begin position="386"/>
        <end position="510"/>
    </location>
</feature>
<dbReference type="Gene3D" id="3.40.50.1820">
    <property type="entry name" value="alpha/beta hydrolase"/>
    <property type="match status" value="1"/>
</dbReference>
<evidence type="ECO:0000256" key="1">
    <source>
        <dbReference type="ARBA" id="ARBA00004123"/>
    </source>
</evidence>
<dbReference type="SMART" id="SM01114">
    <property type="entry name" value="CXC"/>
    <property type="match status" value="2"/>
</dbReference>
<feature type="region of interest" description="Disordered" evidence="5">
    <location>
        <begin position="304"/>
        <end position="366"/>
    </location>
</feature>
<feature type="region of interest" description="Disordered" evidence="5">
    <location>
        <begin position="546"/>
        <end position="567"/>
    </location>
</feature>